<dbReference type="RefSeq" id="WP_390313521.1">
    <property type="nucleotide sequence ID" value="NZ_JAGGKK010000003.1"/>
</dbReference>
<accession>A0ABS4HAY9</accession>
<dbReference type="Proteomes" id="UP001519328">
    <property type="component" value="Unassembled WGS sequence"/>
</dbReference>
<keyword evidence="3" id="KW-1185">Reference proteome</keyword>
<feature type="region of interest" description="Disordered" evidence="1">
    <location>
        <begin position="41"/>
        <end position="66"/>
    </location>
</feature>
<evidence type="ECO:0000313" key="3">
    <source>
        <dbReference type="Proteomes" id="UP001519328"/>
    </source>
</evidence>
<evidence type="ECO:0000256" key="1">
    <source>
        <dbReference type="SAM" id="MobiDB-lite"/>
    </source>
</evidence>
<name>A0ABS4HAY9_9BACI</name>
<evidence type="ECO:0000313" key="2">
    <source>
        <dbReference type="EMBL" id="MBP1948076.1"/>
    </source>
</evidence>
<sequence length="66" mass="7481">MMKNYSVAPNQDASAWIVKLEDIAPADEFEAKDEAIAKAEEMAKENSPSKLSILDKEHNVTREERF</sequence>
<dbReference type="Pfam" id="PF09954">
    <property type="entry name" value="DUF2188"/>
    <property type="match status" value="1"/>
</dbReference>
<protein>
    <recommendedName>
        <fullName evidence="4">DUF2188 domain-containing protein</fullName>
    </recommendedName>
</protein>
<dbReference type="InterPro" id="IPR018691">
    <property type="entry name" value="DUF2188"/>
</dbReference>
<evidence type="ECO:0008006" key="4">
    <source>
        <dbReference type="Google" id="ProtNLM"/>
    </source>
</evidence>
<proteinExistence type="predicted"/>
<gene>
    <name evidence="2" type="ORF">J2Z82_001005</name>
</gene>
<organism evidence="2 3">
    <name type="scientific">Virgibacillus litoralis</name>
    <dbReference type="NCBI Taxonomy" id="578221"/>
    <lineage>
        <taxon>Bacteria</taxon>
        <taxon>Bacillati</taxon>
        <taxon>Bacillota</taxon>
        <taxon>Bacilli</taxon>
        <taxon>Bacillales</taxon>
        <taxon>Bacillaceae</taxon>
        <taxon>Virgibacillus</taxon>
    </lineage>
</organism>
<comment type="caution">
    <text evidence="2">The sequence shown here is derived from an EMBL/GenBank/DDBJ whole genome shotgun (WGS) entry which is preliminary data.</text>
</comment>
<dbReference type="EMBL" id="JAGGKK010000003">
    <property type="protein sequence ID" value="MBP1948076.1"/>
    <property type="molecule type" value="Genomic_DNA"/>
</dbReference>
<reference evidence="2 3" key="1">
    <citation type="submission" date="2021-03" db="EMBL/GenBank/DDBJ databases">
        <title>Genomic Encyclopedia of Type Strains, Phase IV (KMG-IV): sequencing the most valuable type-strain genomes for metagenomic binning, comparative biology and taxonomic classification.</title>
        <authorList>
            <person name="Goeker M."/>
        </authorList>
    </citation>
    <scope>NUCLEOTIDE SEQUENCE [LARGE SCALE GENOMIC DNA]</scope>
    <source>
        <strain evidence="2 3">DSM 21085</strain>
    </source>
</reference>
<feature type="compositionally biased region" description="Basic and acidic residues" evidence="1">
    <location>
        <begin position="53"/>
        <end position="66"/>
    </location>
</feature>